<evidence type="ECO:0000313" key="1">
    <source>
        <dbReference type="EMBL" id="KAG5574756.1"/>
    </source>
</evidence>
<sequence>MSYDKFYRVMKDNLDKNWGEQFVKNYHHAVIHNMIGKVHEIIDDECNKDHKHLDLHIRMVLAIDRPFEDIIDENIDDRMICFEELEKENGVMYMMCSHVIYFELPSPPCSICFGSTMPSTLPLVTTQLIKNQFYSIASL</sequence>
<gene>
    <name evidence="1" type="ORF">H5410_054890</name>
</gene>
<reference evidence="1 2" key="1">
    <citation type="submission" date="2020-09" db="EMBL/GenBank/DDBJ databases">
        <title>De no assembly of potato wild relative species, Solanum commersonii.</title>
        <authorList>
            <person name="Cho K."/>
        </authorList>
    </citation>
    <scope>NUCLEOTIDE SEQUENCE [LARGE SCALE GENOMIC DNA]</scope>
    <source>
        <strain evidence="1">LZ3.2</strain>
        <tissue evidence="1">Leaf</tissue>
    </source>
</reference>
<name>A0A9J5WHP9_SOLCO</name>
<evidence type="ECO:0000313" key="2">
    <source>
        <dbReference type="Proteomes" id="UP000824120"/>
    </source>
</evidence>
<dbReference type="EMBL" id="JACXVP010000011">
    <property type="protein sequence ID" value="KAG5574756.1"/>
    <property type="molecule type" value="Genomic_DNA"/>
</dbReference>
<dbReference type="Proteomes" id="UP000824120">
    <property type="component" value="Chromosome 11"/>
</dbReference>
<protein>
    <submittedName>
        <fullName evidence="1">Uncharacterized protein</fullName>
    </submittedName>
</protein>
<dbReference type="AlphaFoldDB" id="A0A9J5WHP9"/>
<keyword evidence="2" id="KW-1185">Reference proteome</keyword>
<proteinExistence type="predicted"/>
<accession>A0A9J5WHP9</accession>
<comment type="caution">
    <text evidence="1">The sequence shown here is derived from an EMBL/GenBank/DDBJ whole genome shotgun (WGS) entry which is preliminary data.</text>
</comment>
<organism evidence="1 2">
    <name type="scientific">Solanum commersonii</name>
    <name type="common">Commerson's wild potato</name>
    <name type="synonym">Commerson's nightshade</name>
    <dbReference type="NCBI Taxonomy" id="4109"/>
    <lineage>
        <taxon>Eukaryota</taxon>
        <taxon>Viridiplantae</taxon>
        <taxon>Streptophyta</taxon>
        <taxon>Embryophyta</taxon>
        <taxon>Tracheophyta</taxon>
        <taxon>Spermatophyta</taxon>
        <taxon>Magnoliopsida</taxon>
        <taxon>eudicotyledons</taxon>
        <taxon>Gunneridae</taxon>
        <taxon>Pentapetalae</taxon>
        <taxon>asterids</taxon>
        <taxon>lamiids</taxon>
        <taxon>Solanales</taxon>
        <taxon>Solanaceae</taxon>
        <taxon>Solanoideae</taxon>
        <taxon>Solaneae</taxon>
        <taxon>Solanum</taxon>
    </lineage>
</organism>